<proteinExistence type="predicted"/>
<evidence type="ECO:0000256" key="1">
    <source>
        <dbReference type="SAM" id="Phobius"/>
    </source>
</evidence>
<evidence type="ECO:0000313" key="2">
    <source>
        <dbReference type="EMBL" id="SPF37909.1"/>
    </source>
</evidence>
<organism evidence="2 3">
    <name type="scientific">Candidatus Sulfotelmatobacter kueseliae</name>
    <dbReference type="NCBI Taxonomy" id="2042962"/>
    <lineage>
        <taxon>Bacteria</taxon>
        <taxon>Pseudomonadati</taxon>
        <taxon>Acidobacteriota</taxon>
        <taxon>Terriglobia</taxon>
        <taxon>Terriglobales</taxon>
        <taxon>Candidatus Korobacteraceae</taxon>
        <taxon>Candidatus Sulfotelmatobacter</taxon>
    </lineage>
</organism>
<gene>
    <name evidence="2" type="ORF">SBA1_190041</name>
</gene>
<dbReference type="OrthoDB" id="9887591at2"/>
<protein>
    <recommendedName>
        <fullName evidence="4">Zinc-ribbon domain-containing protein</fullName>
    </recommendedName>
</protein>
<keyword evidence="1" id="KW-0812">Transmembrane</keyword>
<evidence type="ECO:0008006" key="4">
    <source>
        <dbReference type="Google" id="ProtNLM"/>
    </source>
</evidence>
<feature type="transmembrane region" description="Helical" evidence="1">
    <location>
        <begin position="156"/>
        <end position="176"/>
    </location>
</feature>
<evidence type="ECO:0000313" key="3">
    <source>
        <dbReference type="Proteomes" id="UP000238701"/>
    </source>
</evidence>
<dbReference type="AlphaFoldDB" id="A0A2U3KE40"/>
<feature type="transmembrane region" description="Helical" evidence="1">
    <location>
        <begin position="117"/>
        <end position="144"/>
    </location>
</feature>
<reference evidence="3" key="1">
    <citation type="submission" date="2018-02" db="EMBL/GenBank/DDBJ databases">
        <authorList>
            <person name="Hausmann B."/>
        </authorList>
    </citation>
    <scope>NUCLEOTIDE SEQUENCE [LARGE SCALE GENOMIC DNA]</scope>
    <source>
        <strain evidence="3">Peat soil MAG SbA1</strain>
    </source>
</reference>
<accession>A0A2U3KE40</accession>
<name>A0A2U3KE40_9BACT</name>
<dbReference type="EMBL" id="OMOD01000101">
    <property type="protein sequence ID" value="SPF37909.1"/>
    <property type="molecule type" value="Genomic_DNA"/>
</dbReference>
<dbReference type="Proteomes" id="UP000238701">
    <property type="component" value="Unassembled WGS sequence"/>
</dbReference>
<keyword evidence="1" id="KW-1133">Transmembrane helix</keyword>
<keyword evidence="1" id="KW-0472">Membrane</keyword>
<sequence length="182" mass="20029">MSGFVQETQQEFWRPPSTMTAGDTTVQESIPAMAEVCAHCGTEFLLGSHFCHCCGRRRPNALSATAKADAAAVAKLWDKAITWTHSAITTTPWSRMWRKVKSPAWLHYLHFHEIQRWVGLTTASLIAFVIGLGCVAGALLVGLITAKTLVDWQAIQFYRVEWLLAATASFVAAILLKKPSGN</sequence>